<dbReference type="GO" id="GO:0017168">
    <property type="term" value="F:5-oxoprolinase (ATP-hydrolyzing) activity"/>
    <property type="evidence" value="ECO:0007669"/>
    <property type="project" value="TreeGrafter"/>
</dbReference>
<evidence type="ECO:0000313" key="4">
    <source>
        <dbReference type="EMBL" id="GHF67215.1"/>
    </source>
</evidence>
<dbReference type="Pfam" id="PF19278">
    <property type="entry name" value="Hydant_A_C"/>
    <property type="match status" value="1"/>
</dbReference>
<dbReference type="InterPro" id="IPR049517">
    <property type="entry name" value="ACX-like_C"/>
</dbReference>
<dbReference type="GO" id="GO:0005829">
    <property type="term" value="C:cytosol"/>
    <property type="evidence" value="ECO:0007669"/>
    <property type="project" value="TreeGrafter"/>
</dbReference>
<dbReference type="InterPro" id="IPR002821">
    <property type="entry name" value="Hydantoinase_A"/>
</dbReference>
<protein>
    <submittedName>
        <fullName evidence="4">Hydantoinase</fullName>
    </submittedName>
</protein>
<comment type="caution">
    <text evidence="4">The sequence shown here is derived from an EMBL/GenBank/DDBJ whole genome shotgun (WGS) entry which is preliminary data.</text>
</comment>
<dbReference type="Pfam" id="PF01968">
    <property type="entry name" value="Hydantoinase_A"/>
    <property type="match status" value="1"/>
</dbReference>
<dbReference type="PANTHER" id="PTHR11365">
    <property type="entry name" value="5-OXOPROLINASE RELATED"/>
    <property type="match status" value="1"/>
</dbReference>
<dbReference type="AlphaFoldDB" id="A0A8J3H1Y8"/>
<organism evidence="4 5">
    <name type="scientific">Seohaeicola zhoushanensis</name>
    <dbReference type="NCBI Taxonomy" id="1569283"/>
    <lineage>
        <taxon>Bacteria</taxon>
        <taxon>Pseudomonadati</taxon>
        <taxon>Pseudomonadota</taxon>
        <taxon>Alphaproteobacteria</taxon>
        <taxon>Rhodobacterales</taxon>
        <taxon>Roseobacteraceae</taxon>
        <taxon>Seohaeicola</taxon>
    </lineage>
</organism>
<name>A0A8J3H1Y8_9RHOB</name>
<dbReference type="InterPro" id="IPR045079">
    <property type="entry name" value="Oxoprolinase-like"/>
</dbReference>
<dbReference type="Proteomes" id="UP000626220">
    <property type="component" value="Unassembled WGS sequence"/>
</dbReference>
<reference evidence="4" key="2">
    <citation type="submission" date="2020-09" db="EMBL/GenBank/DDBJ databases">
        <authorList>
            <person name="Sun Q."/>
            <person name="Kim S."/>
        </authorList>
    </citation>
    <scope>NUCLEOTIDE SEQUENCE</scope>
    <source>
        <strain evidence="4">KCTC 42650</strain>
    </source>
</reference>
<feature type="domain" description="Hydantoinase/oxoprolinase N-terminal" evidence="2">
    <location>
        <begin position="5"/>
        <end position="176"/>
    </location>
</feature>
<accession>A0A8J3H1Y8</accession>
<dbReference type="RefSeq" id="WP_189682193.1">
    <property type="nucleotide sequence ID" value="NZ_BNCJ01000019.1"/>
</dbReference>
<evidence type="ECO:0000259" key="1">
    <source>
        <dbReference type="Pfam" id="PF01968"/>
    </source>
</evidence>
<keyword evidence="5" id="KW-1185">Reference proteome</keyword>
<dbReference type="InterPro" id="IPR008040">
    <property type="entry name" value="Hydant_A_N"/>
</dbReference>
<dbReference type="GO" id="GO:0006749">
    <property type="term" value="P:glutathione metabolic process"/>
    <property type="evidence" value="ECO:0007669"/>
    <property type="project" value="TreeGrafter"/>
</dbReference>
<evidence type="ECO:0000259" key="2">
    <source>
        <dbReference type="Pfam" id="PF05378"/>
    </source>
</evidence>
<dbReference type="Pfam" id="PF05378">
    <property type="entry name" value="Hydant_A_N"/>
    <property type="match status" value="1"/>
</dbReference>
<evidence type="ECO:0000313" key="5">
    <source>
        <dbReference type="Proteomes" id="UP000626220"/>
    </source>
</evidence>
<dbReference type="PANTHER" id="PTHR11365:SF23">
    <property type="entry name" value="HYPOTHETICAL 5-OXOPROLINASE (EUROFUNG)-RELATED"/>
    <property type="match status" value="1"/>
</dbReference>
<sequence length="674" mass="72182">MTELVGIDVGGTFTDLYYSSGAGPDGDRVLKVPSTPDDPSRGLIDALGAAGLDIARLDAILHGTTIATNAVIERRGATCALITTKGFRDILELGRRDRQRMYGLTGVQQPLVPRRMRWEVAGRMDHKGNVLTELDEAALHDLAAALAGEGVECVIVAFLHSYANTAHERRAKEILKAANADWEVVLSSDVVREYYEFERTSTAVVQGYLQPLVSRYVRNLTAKLGTLQFGRQTLVMQSNGGLVPLPQLSEKAANIVRSGPAAGVMAAAQIAREAGFANVITGDMGGTSYDVAVIVDGKPQIAETTELDFRVPLRLPMIDVHTIGAGGGSIAYCDRGGILQVGPQSAGAVPGPVCFGRGGTEPTVADANAVLGRINPDRPIGLKHLDRLDIAGARAAMQRLGDQLGLGVEQTAEAILTVVNHIMARRTRLLTVEQGLDPRDFVQVSFGGAGPLHGAAIMREVGIRTMLLPPFPGVLCALGCAVANLRYDLSRTIEKPLSDVPETEIREILARQAMDGRAELEAANVTLEATEVRHLANISYIGQIHTLRVPIEADWSHARITAAFEDLYKTEYGNTLDGIPVALVGLVTAVEGVRPKPPLGSEVEEATDTPAPVGHRDVWFGAWIRTPIYDRATFRPGMGFDGPAIVEQGDTTSVIEPGQRARVDRLQNILVEVA</sequence>
<proteinExistence type="predicted"/>
<reference evidence="4" key="1">
    <citation type="journal article" date="2014" name="Int. J. Syst. Evol. Microbiol.">
        <title>Complete genome sequence of Corynebacterium casei LMG S-19264T (=DSM 44701T), isolated from a smear-ripened cheese.</title>
        <authorList>
            <consortium name="US DOE Joint Genome Institute (JGI-PGF)"/>
            <person name="Walter F."/>
            <person name="Albersmeier A."/>
            <person name="Kalinowski J."/>
            <person name="Ruckert C."/>
        </authorList>
    </citation>
    <scope>NUCLEOTIDE SEQUENCE</scope>
    <source>
        <strain evidence="4">KCTC 42650</strain>
    </source>
</reference>
<feature type="domain" description="Acetophenone carboxylase-like C-terminal" evidence="3">
    <location>
        <begin position="516"/>
        <end position="665"/>
    </location>
</feature>
<evidence type="ECO:0000259" key="3">
    <source>
        <dbReference type="Pfam" id="PF19278"/>
    </source>
</evidence>
<gene>
    <name evidence="4" type="ORF">GCM10017056_43070</name>
</gene>
<dbReference type="EMBL" id="BNCJ01000019">
    <property type="protein sequence ID" value="GHF67215.1"/>
    <property type="molecule type" value="Genomic_DNA"/>
</dbReference>
<feature type="domain" description="Hydantoinase A/oxoprolinase" evidence="1">
    <location>
        <begin position="199"/>
        <end position="488"/>
    </location>
</feature>